<dbReference type="EMBL" id="CP002689">
    <property type="protein sequence ID" value="AEE11994.1"/>
    <property type="molecule type" value="Genomic_DNA"/>
</dbReference>
<dbReference type="eggNOG" id="COG3637">
    <property type="taxonomic scope" value="Bacteria"/>
</dbReference>
<sequence>MKRIALLLIAMLTLGFAVQAQSTFSKGTTTANLGLGIGGTLFSGDYNVILPPLSLGIDHSVASGLFDGNGSIGVGGYLGAEVYRNKKYDHSVWSQTRIGPRASLHYQFVDRLDTYFSLMLGLKIISWDYKVKVADVKVKDRDTEASFAWGAHVGTRYYFSDRWAIMGEFGYGLTYLTLGATYRF</sequence>
<dbReference type="InterPro" id="IPR027385">
    <property type="entry name" value="Beta-barrel_OMP"/>
</dbReference>
<dbReference type="STRING" id="879243.Poras_0040"/>
<keyword evidence="1 2" id="KW-0732">Signal</keyword>
<keyword evidence="5" id="KW-1185">Reference proteome</keyword>
<evidence type="ECO:0000313" key="5">
    <source>
        <dbReference type="Proteomes" id="UP000006545"/>
    </source>
</evidence>
<dbReference type="OrthoDB" id="1118003at2"/>
<feature type="signal peptide" evidence="2">
    <location>
        <begin position="1"/>
        <end position="20"/>
    </location>
</feature>
<evidence type="ECO:0000256" key="1">
    <source>
        <dbReference type="ARBA" id="ARBA00022729"/>
    </source>
</evidence>
<protein>
    <recommendedName>
        <fullName evidence="3">Outer membrane protein beta-barrel domain-containing protein</fullName>
    </recommendedName>
</protein>
<evidence type="ECO:0000259" key="3">
    <source>
        <dbReference type="Pfam" id="PF13505"/>
    </source>
</evidence>
<dbReference type="AlphaFoldDB" id="F4KKW1"/>
<dbReference type="RefSeq" id="WP_013759722.1">
    <property type="nucleotide sequence ID" value="NC_015501.1"/>
</dbReference>
<dbReference type="Pfam" id="PF13505">
    <property type="entry name" value="OMP_b-brl"/>
    <property type="match status" value="1"/>
</dbReference>
<feature type="chain" id="PRO_5003310064" description="Outer membrane protein beta-barrel domain-containing protein" evidence="2">
    <location>
        <begin position="21"/>
        <end position="184"/>
    </location>
</feature>
<dbReference type="KEGG" id="pah:Poras_0040"/>
<dbReference type="Gene3D" id="2.40.160.20">
    <property type="match status" value="1"/>
</dbReference>
<dbReference type="InterPro" id="IPR011250">
    <property type="entry name" value="OMP/PagP_B-barrel"/>
</dbReference>
<evidence type="ECO:0000256" key="2">
    <source>
        <dbReference type="SAM" id="SignalP"/>
    </source>
</evidence>
<evidence type="ECO:0000313" key="4">
    <source>
        <dbReference type="EMBL" id="AEE11994.1"/>
    </source>
</evidence>
<organism evidence="4 5">
    <name type="scientific">Porphyromonas asaccharolytica (strain ATCC 25260 / DSM 20707 / BCRC 10618 / CCUG 7834 / JCM 6326 / LMG 13178 / VPI 4198 / B440)</name>
    <name type="common">Bacteroides asaccharolyticus</name>
    <dbReference type="NCBI Taxonomy" id="879243"/>
    <lineage>
        <taxon>Bacteria</taxon>
        <taxon>Pseudomonadati</taxon>
        <taxon>Bacteroidota</taxon>
        <taxon>Bacteroidia</taxon>
        <taxon>Bacteroidales</taxon>
        <taxon>Porphyromonadaceae</taxon>
        <taxon>Porphyromonas</taxon>
    </lineage>
</organism>
<dbReference type="SUPFAM" id="SSF56925">
    <property type="entry name" value="OMPA-like"/>
    <property type="match status" value="1"/>
</dbReference>
<reference evidence="5" key="1">
    <citation type="submission" date="2011-04" db="EMBL/GenBank/DDBJ databases">
        <title>The complete genome of Porphyromonas asaccharolytica DSM 20707.</title>
        <authorList>
            <person name="Lucas S."/>
            <person name="Han J."/>
            <person name="Lapidus A."/>
            <person name="Bruce D."/>
            <person name="Goodwin L."/>
            <person name="Pitluck S."/>
            <person name="Peters L."/>
            <person name="Kyrpides N."/>
            <person name="Mavromatis K."/>
            <person name="Ivanova N."/>
            <person name="Ovchinnikova G."/>
            <person name="Pagani I."/>
            <person name="Lu M."/>
            <person name="Detter J.C."/>
            <person name="Tapia R."/>
            <person name="Han C."/>
            <person name="Land M."/>
            <person name="Hauser L."/>
            <person name="Markowitz V."/>
            <person name="Cheng J.-F."/>
            <person name="Hugenholtz P."/>
            <person name="Woyke T."/>
            <person name="Wu D."/>
            <person name="Gronow S."/>
            <person name="Wellnitz S."/>
            <person name="Brambilla E."/>
            <person name="Klenk H.-P."/>
            <person name="Eisen J.A."/>
        </authorList>
    </citation>
    <scope>NUCLEOTIDE SEQUENCE [LARGE SCALE GENOMIC DNA]</scope>
    <source>
        <strain evidence="5">ATCC 25260 / DSM 20707 / VPI 4198</strain>
    </source>
</reference>
<proteinExistence type="predicted"/>
<feature type="domain" description="Outer membrane protein beta-barrel" evidence="3">
    <location>
        <begin position="9"/>
        <end position="174"/>
    </location>
</feature>
<name>F4KKW1_PORAD</name>
<gene>
    <name evidence="4" type="ordered locus">Poras_0040</name>
</gene>
<dbReference type="Proteomes" id="UP000006545">
    <property type="component" value="Chromosome"/>
</dbReference>
<dbReference type="HOGENOM" id="CLU_123301_0_0_10"/>
<accession>F4KKW1</accession>